<keyword evidence="1" id="KW-0472">Membrane</keyword>
<evidence type="ECO:0000313" key="3">
    <source>
        <dbReference type="Proteomes" id="UP000317938"/>
    </source>
</evidence>
<name>A0ABY3FAR5_9GAMM</name>
<evidence type="ECO:0000256" key="1">
    <source>
        <dbReference type="SAM" id="Phobius"/>
    </source>
</evidence>
<keyword evidence="1" id="KW-1133">Transmembrane helix</keyword>
<protein>
    <submittedName>
        <fullName evidence="2">Uncharacterized protein</fullName>
    </submittedName>
</protein>
<reference evidence="2 3" key="1">
    <citation type="submission" date="2019-07" db="EMBL/GenBank/DDBJ databases">
        <title>Diversity of Bacteria from Kongsfjorden, Arctic.</title>
        <authorList>
            <person name="Yu Y."/>
        </authorList>
    </citation>
    <scope>NUCLEOTIDE SEQUENCE [LARGE SCALE GENOMIC DNA]</scope>
    <source>
        <strain evidence="2 3">SM1927</strain>
    </source>
</reference>
<sequence length="174" mass="20004">MKKDIWYKKPEMIVAFSALLISVVTTIIGIYSTMIDRSYARASVWPRVELYRSFSPKDGLFSYGIMNNGTGPAIIKYAKVTYNEKPIKKWSDFIAATNLVQSHIGIRILPSQANFSAVSIKDKTYLTEILKMDEQIAIELCYCSIYDECWMVDRSNQPIEIAQCEISDEQRFMQ</sequence>
<organism evidence="2 3">
    <name type="scientific">Pseudoalteromonas neustonica</name>
    <dbReference type="NCBI Taxonomy" id="1840331"/>
    <lineage>
        <taxon>Bacteria</taxon>
        <taxon>Pseudomonadati</taxon>
        <taxon>Pseudomonadota</taxon>
        <taxon>Gammaproteobacteria</taxon>
        <taxon>Alteromonadales</taxon>
        <taxon>Pseudoalteromonadaceae</taxon>
        <taxon>Pseudoalteromonas</taxon>
    </lineage>
</organism>
<accession>A0ABY3FAR5</accession>
<gene>
    <name evidence="2" type="ORF">FQP85_17140</name>
</gene>
<dbReference type="EMBL" id="VNFF01000018">
    <property type="protein sequence ID" value="TVU81255.1"/>
    <property type="molecule type" value="Genomic_DNA"/>
</dbReference>
<comment type="caution">
    <text evidence="2">The sequence shown here is derived from an EMBL/GenBank/DDBJ whole genome shotgun (WGS) entry which is preliminary data.</text>
</comment>
<keyword evidence="1" id="KW-0812">Transmembrane</keyword>
<feature type="transmembrane region" description="Helical" evidence="1">
    <location>
        <begin position="12"/>
        <end position="31"/>
    </location>
</feature>
<evidence type="ECO:0000313" key="2">
    <source>
        <dbReference type="EMBL" id="TVU81255.1"/>
    </source>
</evidence>
<proteinExistence type="predicted"/>
<keyword evidence="3" id="KW-1185">Reference proteome</keyword>
<dbReference type="RefSeq" id="WP_145240865.1">
    <property type="nucleotide sequence ID" value="NZ_VNFF01000018.1"/>
</dbReference>
<dbReference type="Proteomes" id="UP000317938">
    <property type="component" value="Unassembled WGS sequence"/>
</dbReference>